<dbReference type="PANTHER" id="PTHR30349:SF62">
    <property type="entry name" value="TYPE 1 FIMBRIAE REGULATORY PROTEIN FIMB-RELATED"/>
    <property type="match status" value="1"/>
</dbReference>
<dbReference type="EMBL" id="LNXU01000045">
    <property type="protein sequence ID" value="KTC69587.1"/>
    <property type="molecule type" value="Genomic_DNA"/>
</dbReference>
<dbReference type="InterPro" id="IPR002104">
    <property type="entry name" value="Integrase_catalytic"/>
</dbReference>
<name>A0A0W0REV4_LEGBO</name>
<dbReference type="PATRIC" id="fig|447.4.peg.3308"/>
<protein>
    <submittedName>
        <fullName evidence="8">Type 1 fimbriae regulatory protein FimB</fullName>
    </submittedName>
</protein>
<feature type="domain" description="Tyr recombinase" evidence="7">
    <location>
        <begin position="13"/>
        <end position="190"/>
    </location>
</feature>
<evidence type="ECO:0000256" key="4">
    <source>
        <dbReference type="ARBA" id="ARBA00023015"/>
    </source>
</evidence>
<evidence type="ECO:0000259" key="7">
    <source>
        <dbReference type="PROSITE" id="PS51898"/>
    </source>
</evidence>
<keyword evidence="3" id="KW-0229">DNA integration</keyword>
<comment type="similarity">
    <text evidence="1">Belongs to the 'phage' integrase family.</text>
</comment>
<dbReference type="PANTHER" id="PTHR30349">
    <property type="entry name" value="PHAGE INTEGRASE-RELATED"/>
    <property type="match status" value="1"/>
</dbReference>
<keyword evidence="9" id="KW-1185">Reference proteome</keyword>
<dbReference type="InterPro" id="IPR011010">
    <property type="entry name" value="DNA_brk_join_enz"/>
</dbReference>
<comment type="caution">
    <text evidence="8">The sequence shown here is derived from an EMBL/GenBank/DDBJ whole genome shotgun (WGS) entry which is preliminary data.</text>
</comment>
<dbReference type="PROSITE" id="PS51898">
    <property type="entry name" value="TYR_RECOMBINASE"/>
    <property type="match status" value="1"/>
</dbReference>
<reference evidence="8 9" key="1">
    <citation type="submission" date="2015-11" db="EMBL/GenBank/DDBJ databases">
        <title>Genomic analysis of 38 Legionella species identifies large and diverse effector repertoires.</title>
        <authorList>
            <person name="Burstein D."/>
            <person name="Amaro F."/>
            <person name="Zusman T."/>
            <person name="Lifshitz Z."/>
            <person name="Cohen O."/>
            <person name="Gilbert J.A."/>
            <person name="Pupko T."/>
            <person name="Shuman H.A."/>
            <person name="Segal G."/>
        </authorList>
    </citation>
    <scope>NUCLEOTIDE SEQUENCE [LARGE SCALE GENOMIC DNA]</scope>
    <source>
        <strain evidence="8 9">WIGA</strain>
    </source>
</reference>
<evidence type="ECO:0000256" key="1">
    <source>
        <dbReference type="ARBA" id="ARBA00008857"/>
    </source>
</evidence>
<dbReference type="STRING" id="447.Lboz_3103"/>
<accession>A0A0W0REV4</accession>
<dbReference type="RefSeq" id="WP_058460655.1">
    <property type="nucleotide sequence ID" value="NZ_CAAAIY010000036.1"/>
</dbReference>
<gene>
    <name evidence="8" type="primary">fimB</name>
    <name evidence="8" type="ORF">Lboz_3103</name>
</gene>
<dbReference type="InterPro" id="IPR013762">
    <property type="entry name" value="Integrase-like_cat_sf"/>
</dbReference>
<evidence type="ECO:0000256" key="5">
    <source>
        <dbReference type="ARBA" id="ARBA00023163"/>
    </source>
</evidence>
<dbReference type="InterPro" id="IPR050090">
    <property type="entry name" value="Tyrosine_recombinase_XerCD"/>
</dbReference>
<dbReference type="Gene3D" id="1.10.443.10">
    <property type="entry name" value="Intergrase catalytic core"/>
    <property type="match status" value="1"/>
</dbReference>
<sequence>MKPPKKVKNSERRVREYLTPAEVDKLIVSAKQLGRHGLRDSTMILIAYRHGLRVSELISLRWSQIDLKQGLLHVIRKKNGIPASHPLFGPEIRALRQLKRDYPETDYVFMTERKAPITADTFRKIIARAGEKAELGLATHPHMLRHSTGFKLANDGRDTRSIQHYLGHKNIQHTVRYTEIAPVKFKEFWDD</sequence>
<dbReference type="GO" id="GO:0003677">
    <property type="term" value="F:DNA binding"/>
    <property type="evidence" value="ECO:0007669"/>
    <property type="project" value="InterPro"/>
</dbReference>
<dbReference type="SUPFAM" id="SSF56349">
    <property type="entry name" value="DNA breaking-rejoining enzymes"/>
    <property type="match status" value="1"/>
</dbReference>
<evidence type="ECO:0000313" key="8">
    <source>
        <dbReference type="EMBL" id="KTC69587.1"/>
    </source>
</evidence>
<dbReference type="GO" id="GO:0006310">
    <property type="term" value="P:DNA recombination"/>
    <property type="evidence" value="ECO:0007669"/>
    <property type="project" value="UniProtKB-KW"/>
</dbReference>
<evidence type="ECO:0000256" key="2">
    <source>
        <dbReference type="ARBA" id="ARBA00022558"/>
    </source>
</evidence>
<keyword evidence="4" id="KW-0805">Transcription regulation</keyword>
<keyword evidence="2" id="KW-1029">Fimbrium biogenesis</keyword>
<dbReference type="Pfam" id="PF00589">
    <property type="entry name" value="Phage_integrase"/>
    <property type="match status" value="1"/>
</dbReference>
<dbReference type="OrthoDB" id="9801717at2"/>
<evidence type="ECO:0000256" key="3">
    <source>
        <dbReference type="ARBA" id="ARBA00022908"/>
    </source>
</evidence>
<evidence type="ECO:0000256" key="6">
    <source>
        <dbReference type="ARBA" id="ARBA00023172"/>
    </source>
</evidence>
<keyword evidence="6" id="KW-0233">DNA recombination</keyword>
<dbReference type="AlphaFoldDB" id="A0A0W0REV4"/>
<proteinExistence type="inferred from homology"/>
<evidence type="ECO:0000313" key="9">
    <source>
        <dbReference type="Proteomes" id="UP000054695"/>
    </source>
</evidence>
<dbReference type="GO" id="GO:0015074">
    <property type="term" value="P:DNA integration"/>
    <property type="evidence" value="ECO:0007669"/>
    <property type="project" value="UniProtKB-KW"/>
</dbReference>
<keyword evidence="5" id="KW-0804">Transcription</keyword>
<dbReference type="Proteomes" id="UP000054695">
    <property type="component" value="Unassembled WGS sequence"/>
</dbReference>
<organism evidence="8 9">
    <name type="scientific">Legionella bozemanae</name>
    <name type="common">Fluoribacter bozemanae</name>
    <dbReference type="NCBI Taxonomy" id="447"/>
    <lineage>
        <taxon>Bacteria</taxon>
        <taxon>Pseudomonadati</taxon>
        <taxon>Pseudomonadota</taxon>
        <taxon>Gammaproteobacteria</taxon>
        <taxon>Legionellales</taxon>
        <taxon>Legionellaceae</taxon>
        <taxon>Legionella</taxon>
    </lineage>
</organism>